<keyword evidence="7 10" id="KW-0472">Membrane</keyword>
<keyword evidence="2 10" id="KW-0444">Lipid biosynthesis</keyword>
<evidence type="ECO:0000313" key="12">
    <source>
        <dbReference type="Proteomes" id="UP000681526"/>
    </source>
</evidence>
<comment type="subunit">
    <text evidence="10">Probably interacts with PlsX.</text>
</comment>
<accession>A0ABM8V2A7</accession>
<comment type="pathway">
    <text evidence="10">Lipid metabolism; phospholipid metabolism.</text>
</comment>
<feature type="transmembrane region" description="Helical" evidence="10">
    <location>
        <begin position="83"/>
        <end position="101"/>
    </location>
</feature>
<dbReference type="EMBL" id="CAJRAY010000026">
    <property type="protein sequence ID" value="CAG5082714.1"/>
    <property type="molecule type" value="Genomic_DNA"/>
</dbReference>
<proteinExistence type="inferred from homology"/>
<comment type="function">
    <text evidence="10">Catalyzes the transfer of an acyl group from acyl-phosphate (acyl-PO(4)) to glycerol-3-phosphate (G3P) to form lysophosphatidic acid (LPA). This enzyme utilizes acyl-phosphate as fatty acyl donor, but not acyl-CoA or acyl-ACP.</text>
</comment>
<dbReference type="PANTHER" id="PTHR30309">
    <property type="entry name" value="INNER MEMBRANE PROTEIN YGIH"/>
    <property type="match status" value="1"/>
</dbReference>
<evidence type="ECO:0000256" key="5">
    <source>
        <dbReference type="ARBA" id="ARBA00022989"/>
    </source>
</evidence>
<keyword evidence="8 10" id="KW-0594">Phospholipid biosynthesis</keyword>
<dbReference type="Pfam" id="PF02660">
    <property type="entry name" value="G3P_acyltransf"/>
    <property type="match status" value="1"/>
</dbReference>
<dbReference type="EC" id="2.3.1.275" evidence="10"/>
<keyword evidence="4 10" id="KW-0812">Transmembrane</keyword>
<evidence type="ECO:0000256" key="3">
    <source>
        <dbReference type="ARBA" id="ARBA00022679"/>
    </source>
</evidence>
<keyword evidence="1 10" id="KW-1003">Cell membrane</keyword>
<gene>
    <name evidence="11" type="primary">txxe1475-plsY2</name>
    <name evidence="10" type="synonym">plsY</name>
    <name evidence="11" type="ORF">TXXE_06280</name>
</gene>
<evidence type="ECO:0000256" key="7">
    <source>
        <dbReference type="ARBA" id="ARBA00023136"/>
    </source>
</evidence>
<keyword evidence="6 10" id="KW-0443">Lipid metabolism</keyword>
<dbReference type="Proteomes" id="UP000681526">
    <property type="component" value="Unassembled WGS sequence"/>
</dbReference>
<keyword evidence="12" id="KW-1185">Reference proteome</keyword>
<protein>
    <recommendedName>
        <fullName evidence="10">Glycerol-3-phosphate acyltransferase</fullName>
    </recommendedName>
    <alternativeName>
        <fullName evidence="10">Acyl-PO4 G3P acyltransferase</fullName>
    </alternativeName>
    <alternativeName>
        <fullName evidence="10">Acyl-phosphate--glycerol-3-phosphate acyltransferase</fullName>
    </alternativeName>
    <alternativeName>
        <fullName evidence="10">G3P acyltransferase</fullName>
        <shortName evidence="10">GPAT</shortName>
        <ecNumber evidence="10">2.3.1.275</ecNumber>
    </alternativeName>
    <alternativeName>
        <fullName evidence="10">Lysophosphatidic acid synthase</fullName>
        <shortName evidence="10">LPA synthase</shortName>
    </alternativeName>
</protein>
<evidence type="ECO:0000256" key="1">
    <source>
        <dbReference type="ARBA" id="ARBA00022475"/>
    </source>
</evidence>
<comment type="subcellular location">
    <subcellularLocation>
        <location evidence="10">Cell membrane</location>
        <topology evidence="10">Multi-pass membrane protein</topology>
    </subcellularLocation>
</comment>
<comment type="catalytic activity">
    <reaction evidence="10">
        <text>an acyl phosphate + sn-glycerol 3-phosphate = a 1-acyl-sn-glycero-3-phosphate + phosphate</text>
        <dbReference type="Rhea" id="RHEA:34075"/>
        <dbReference type="ChEBI" id="CHEBI:43474"/>
        <dbReference type="ChEBI" id="CHEBI:57597"/>
        <dbReference type="ChEBI" id="CHEBI:57970"/>
        <dbReference type="ChEBI" id="CHEBI:59918"/>
        <dbReference type="EC" id="2.3.1.275"/>
    </reaction>
</comment>
<evidence type="ECO:0000256" key="10">
    <source>
        <dbReference type="HAMAP-Rule" id="MF_01043"/>
    </source>
</evidence>
<sequence>MMALGLWFILGFLSGSVMYAHLLGKIARVDLRAIGDGNPGAFNLWQAAGYRFGLLAVILDFLKGFVPVAVCLQTGVIHPDDPALIPIAAAPVLGHLFSPFLRFRGGKGIAVTFGVWSALTAFEVTLVYAVILAVLLVVGRALNGWRPVSSEADSFQVVIGMFAVSVWLHQRSYPAAIFWGWCANIALMIWAHRTGLRVFLKKWI</sequence>
<feature type="transmembrane region" description="Helical" evidence="10">
    <location>
        <begin position="113"/>
        <end position="138"/>
    </location>
</feature>
<dbReference type="PANTHER" id="PTHR30309:SF1">
    <property type="entry name" value="GLYCEROL-3-PHOSPHATE ACYLTRANSFERASE 1"/>
    <property type="match status" value="1"/>
</dbReference>
<comment type="similarity">
    <text evidence="10">Belongs to the PlsY family.</text>
</comment>
<name>A0ABM8V2A7_THEXY</name>
<dbReference type="GO" id="GO:0016746">
    <property type="term" value="F:acyltransferase activity"/>
    <property type="evidence" value="ECO:0007669"/>
    <property type="project" value="UniProtKB-KW"/>
</dbReference>
<comment type="caution">
    <text evidence="11">The sequence shown here is derived from an EMBL/GenBank/DDBJ whole genome shotgun (WGS) entry which is preliminary data.</text>
</comment>
<dbReference type="SMART" id="SM01207">
    <property type="entry name" value="G3P_acyltransf"/>
    <property type="match status" value="1"/>
</dbReference>
<evidence type="ECO:0000256" key="8">
    <source>
        <dbReference type="ARBA" id="ARBA00023209"/>
    </source>
</evidence>
<keyword evidence="11" id="KW-0012">Acyltransferase</keyword>
<keyword evidence="3 10" id="KW-0808">Transferase</keyword>
<keyword evidence="9 10" id="KW-1208">Phospholipid metabolism</keyword>
<dbReference type="HAMAP" id="MF_01043">
    <property type="entry name" value="PlsY"/>
    <property type="match status" value="1"/>
</dbReference>
<evidence type="ECO:0000256" key="6">
    <source>
        <dbReference type="ARBA" id="ARBA00023098"/>
    </source>
</evidence>
<evidence type="ECO:0000256" key="9">
    <source>
        <dbReference type="ARBA" id="ARBA00023264"/>
    </source>
</evidence>
<evidence type="ECO:0000256" key="4">
    <source>
        <dbReference type="ARBA" id="ARBA00022692"/>
    </source>
</evidence>
<evidence type="ECO:0000313" key="11">
    <source>
        <dbReference type="EMBL" id="CAG5082714.1"/>
    </source>
</evidence>
<dbReference type="InterPro" id="IPR003811">
    <property type="entry name" value="G3P_acylTferase_PlsY"/>
</dbReference>
<organism evidence="11 12">
    <name type="scientific">Thermobacillus xylanilyticus</name>
    <dbReference type="NCBI Taxonomy" id="76633"/>
    <lineage>
        <taxon>Bacteria</taxon>
        <taxon>Bacillati</taxon>
        <taxon>Bacillota</taxon>
        <taxon>Bacilli</taxon>
        <taxon>Bacillales</taxon>
        <taxon>Paenibacillaceae</taxon>
        <taxon>Thermobacillus</taxon>
    </lineage>
</organism>
<evidence type="ECO:0000256" key="2">
    <source>
        <dbReference type="ARBA" id="ARBA00022516"/>
    </source>
</evidence>
<comment type="caution">
    <text evidence="10">Lacks conserved residue(s) required for the propagation of feature annotation.</text>
</comment>
<reference evidence="11 12" key="1">
    <citation type="submission" date="2021-04" db="EMBL/GenBank/DDBJ databases">
        <authorList>
            <person name="Rakotoarivonina H."/>
        </authorList>
    </citation>
    <scope>NUCLEOTIDE SEQUENCE [LARGE SCALE GENOMIC DNA]</scope>
    <source>
        <strain evidence="11 12">XE</strain>
    </source>
</reference>
<feature type="transmembrane region" description="Helical" evidence="10">
    <location>
        <begin position="175"/>
        <end position="192"/>
    </location>
</feature>
<keyword evidence="5 10" id="KW-1133">Transmembrane helix</keyword>